<evidence type="ECO:0000313" key="3">
    <source>
        <dbReference type="Proteomes" id="UP000789739"/>
    </source>
</evidence>
<protein>
    <submittedName>
        <fullName evidence="2">7577_t:CDS:1</fullName>
    </submittedName>
</protein>
<reference evidence="2" key="1">
    <citation type="submission" date="2021-06" db="EMBL/GenBank/DDBJ databases">
        <authorList>
            <person name="Kallberg Y."/>
            <person name="Tangrot J."/>
            <person name="Rosling A."/>
        </authorList>
    </citation>
    <scope>NUCLEOTIDE SEQUENCE</scope>
    <source>
        <strain evidence="2">BR232B</strain>
    </source>
</reference>
<gene>
    <name evidence="2" type="ORF">PBRASI_LOCUS7757</name>
</gene>
<feature type="transmembrane region" description="Helical" evidence="1">
    <location>
        <begin position="14"/>
        <end position="33"/>
    </location>
</feature>
<dbReference type="OrthoDB" id="2356201at2759"/>
<feature type="transmembrane region" description="Helical" evidence="1">
    <location>
        <begin position="45"/>
        <end position="63"/>
    </location>
</feature>
<keyword evidence="1" id="KW-1133">Transmembrane helix</keyword>
<feature type="non-terminal residue" evidence="2">
    <location>
        <position position="148"/>
    </location>
</feature>
<keyword evidence="3" id="KW-1185">Reference proteome</keyword>
<keyword evidence="1" id="KW-0812">Transmembrane</keyword>
<evidence type="ECO:0000313" key="2">
    <source>
        <dbReference type="EMBL" id="CAG8603174.1"/>
    </source>
</evidence>
<dbReference type="EMBL" id="CAJVPI010001250">
    <property type="protein sequence ID" value="CAG8603174.1"/>
    <property type="molecule type" value="Genomic_DNA"/>
</dbReference>
<accession>A0A9N9GHQ6</accession>
<keyword evidence="1" id="KW-0472">Membrane</keyword>
<name>A0A9N9GHQ6_9GLOM</name>
<evidence type="ECO:0000256" key="1">
    <source>
        <dbReference type="SAM" id="Phobius"/>
    </source>
</evidence>
<dbReference type="AlphaFoldDB" id="A0A9N9GHQ6"/>
<sequence>MTQNESPSVFITNILVNPIPQYLLGILPAILILGDSPFTTLFSKMLRVFICLGSPFVGLFYFLNINTGKDQAQAQAQGPPNVVDACAYWLPAGRFVGGTWPFGFLSNNLDFDTNNNNNTRDILEKCILPSSALERFACFISLYFITVG</sequence>
<dbReference type="Proteomes" id="UP000789739">
    <property type="component" value="Unassembled WGS sequence"/>
</dbReference>
<organism evidence="2 3">
    <name type="scientific">Paraglomus brasilianum</name>
    <dbReference type="NCBI Taxonomy" id="144538"/>
    <lineage>
        <taxon>Eukaryota</taxon>
        <taxon>Fungi</taxon>
        <taxon>Fungi incertae sedis</taxon>
        <taxon>Mucoromycota</taxon>
        <taxon>Glomeromycotina</taxon>
        <taxon>Glomeromycetes</taxon>
        <taxon>Paraglomerales</taxon>
        <taxon>Paraglomeraceae</taxon>
        <taxon>Paraglomus</taxon>
    </lineage>
</organism>
<proteinExistence type="predicted"/>
<comment type="caution">
    <text evidence="2">The sequence shown here is derived from an EMBL/GenBank/DDBJ whole genome shotgun (WGS) entry which is preliminary data.</text>
</comment>